<dbReference type="Gene3D" id="2.50.20.10">
    <property type="entry name" value="Lipoprotein localisation LolA/LolB/LppX"/>
    <property type="match status" value="1"/>
</dbReference>
<dbReference type="AlphaFoldDB" id="A0A143PUN0"/>
<protein>
    <submittedName>
        <fullName evidence="2">Lipoprotein chaperone</fullName>
    </submittedName>
</protein>
<dbReference type="CDD" id="cd16325">
    <property type="entry name" value="LolA"/>
    <property type="match status" value="1"/>
</dbReference>
<keyword evidence="1" id="KW-0732">Signal</keyword>
<keyword evidence="2" id="KW-0449">Lipoprotein</keyword>
<dbReference type="STRING" id="1855912.LuPra_05575"/>
<dbReference type="SUPFAM" id="SSF89392">
    <property type="entry name" value="Prokaryotic lipoproteins and lipoprotein localization factors"/>
    <property type="match status" value="1"/>
</dbReference>
<evidence type="ECO:0000313" key="3">
    <source>
        <dbReference type="Proteomes" id="UP000076079"/>
    </source>
</evidence>
<accession>A0A143PUN0</accession>
<keyword evidence="3" id="KW-1185">Reference proteome</keyword>
<dbReference type="PANTHER" id="PTHR35869">
    <property type="entry name" value="OUTER-MEMBRANE LIPOPROTEIN CARRIER PROTEIN"/>
    <property type="match status" value="1"/>
</dbReference>
<reference evidence="2 3" key="1">
    <citation type="journal article" date="2016" name="Genome Announc.">
        <title>First Complete Genome Sequence of a Subdivision 6 Acidobacterium Strain.</title>
        <authorList>
            <person name="Huang S."/>
            <person name="Vieira S."/>
            <person name="Bunk B."/>
            <person name="Riedel T."/>
            <person name="Sproer C."/>
            <person name="Overmann J."/>
        </authorList>
    </citation>
    <scope>NUCLEOTIDE SEQUENCE [LARGE SCALE GENOMIC DNA]</scope>
    <source>
        <strain evidence="3">DSM 100886 HEG_-6_39</strain>
    </source>
</reference>
<evidence type="ECO:0000313" key="2">
    <source>
        <dbReference type="EMBL" id="AMY12302.1"/>
    </source>
</evidence>
<dbReference type="KEGG" id="abac:LuPra_05575"/>
<reference evidence="3" key="2">
    <citation type="submission" date="2016-04" db="EMBL/GenBank/DDBJ databases">
        <title>First Complete Genome Sequence of a Subdivision 6 Acidobacterium.</title>
        <authorList>
            <person name="Huang S."/>
            <person name="Vieira S."/>
            <person name="Bunk B."/>
            <person name="Riedel T."/>
            <person name="Sproeer C."/>
            <person name="Overmann J."/>
        </authorList>
    </citation>
    <scope>NUCLEOTIDE SEQUENCE [LARGE SCALE GENOMIC DNA]</scope>
    <source>
        <strain evidence="3">DSM 100886 HEG_-6_39</strain>
    </source>
</reference>
<gene>
    <name evidence="2" type="ORF">LuPra_05575</name>
</gene>
<dbReference type="PANTHER" id="PTHR35869:SF1">
    <property type="entry name" value="OUTER-MEMBRANE LIPOPROTEIN CARRIER PROTEIN"/>
    <property type="match status" value="1"/>
</dbReference>
<dbReference type="InterPro" id="IPR004564">
    <property type="entry name" value="OM_lipoprot_carrier_LolA-like"/>
</dbReference>
<dbReference type="Pfam" id="PF03548">
    <property type="entry name" value="LolA"/>
    <property type="match status" value="1"/>
</dbReference>
<dbReference type="Proteomes" id="UP000076079">
    <property type="component" value="Chromosome"/>
</dbReference>
<dbReference type="EMBL" id="CP015136">
    <property type="protein sequence ID" value="AMY12302.1"/>
    <property type="molecule type" value="Genomic_DNA"/>
</dbReference>
<proteinExistence type="predicted"/>
<evidence type="ECO:0000256" key="1">
    <source>
        <dbReference type="ARBA" id="ARBA00022729"/>
    </source>
</evidence>
<name>A0A143PUN0_LUTPR</name>
<organism evidence="2 3">
    <name type="scientific">Luteitalea pratensis</name>
    <dbReference type="NCBI Taxonomy" id="1855912"/>
    <lineage>
        <taxon>Bacteria</taxon>
        <taxon>Pseudomonadati</taxon>
        <taxon>Acidobacteriota</taxon>
        <taxon>Vicinamibacteria</taxon>
        <taxon>Vicinamibacterales</taxon>
        <taxon>Vicinamibacteraceae</taxon>
        <taxon>Luteitalea</taxon>
    </lineage>
</organism>
<sequence>MALGMASAAAATARVAPVGQGGLSPASGGDLFDEIYRRGAPVEKTLTTVSASFVETTTSTLLKAPHVARGTLVGRRPRQVRLTYTGADARTVIVDGNTLALEWPARNLRETRDISGMMRRTERFLVMSTPAELRKHFDIVAAEARDRVGSWRVTFTPKRKQMGESVSRVDLWIDQGSLVLHALKLEYPGGDTRLMEFSDVRINPPVAPDAFATAARR</sequence>
<dbReference type="InterPro" id="IPR029046">
    <property type="entry name" value="LolA/LolB/LppX"/>
</dbReference>